<reference evidence="2 3" key="1">
    <citation type="submission" date="2021-01" db="EMBL/GenBank/DDBJ databases">
        <title>Whole genome shotgun sequence of Asanoa iriomotensis NBRC 100142.</title>
        <authorList>
            <person name="Komaki H."/>
            <person name="Tamura T."/>
        </authorList>
    </citation>
    <scope>NUCLEOTIDE SEQUENCE [LARGE SCALE GENOMIC DNA]</scope>
    <source>
        <strain evidence="2 3">NBRC 100142</strain>
    </source>
</reference>
<proteinExistence type="predicted"/>
<dbReference type="EMBL" id="BONC01000028">
    <property type="protein sequence ID" value="GIF57969.1"/>
    <property type="molecule type" value="Genomic_DNA"/>
</dbReference>
<protein>
    <submittedName>
        <fullName evidence="2">Uncharacterized protein</fullName>
    </submittedName>
</protein>
<dbReference type="Proteomes" id="UP000624325">
    <property type="component" value="Unassembled WGS sequence"/>
</dbReference>
<comment type="caution">
    <text evidence="2">The sequence shown here is derived from an EMBL/GenBank/DDBJ whole genome shotgun (WGS) entry which is preliminary data.</text>
</comment>
<evidence type="ECO:0000313" key="3">
    <source>
        <dbReference type="Proteomes" id="UP000624325"/>
    </source>
</evidence>
<feature type="signal peptide" evidence="1">
    <location>
        <begin position="1"/>
        <end position="15"/>
    </location>
</feature>
<keyword evidence="1" id="KW-0732">Signal</keyword>
<sequence>MLAVFASLALLTACAQPSPLVGDGSAFAPAAPGAVSTDWAAFPVDQVPRPIIVASDGMVDLTGFHSGEGKLAFLGGAISLTAPLPEAPATVAVDLPEGRFTFPALPPDDAFASLRAQGSPGNVSGATPAPLRVTSVTLGAAEFNTDRGRVRLPAWLFGGPDIMGTIAWPAVGKEAFWRYGEPNDAATVAPAQLSQEGRRIRWSVPGQDNCPSSPVMRYRVEVTETPTTVLLTTIGEVVSTPGPEDKDRACLAIGIAPEPYDVDLTTPLGNRVVLADSI</sequence>
<name>A0ABQ4C5D5_9ACTN</name>
<organism evidence="2 3">
    <name type="scientific">Asanoa iriomotensis</name>
    <dbReference type="NCBI Taxonomy" id="234613"/>
    <lineage>
        <taxon>Bacteria</taxon>
        <taxon>Bacillati</taxon>
        <taxon>Actinomycetota</taxon>
        <taxon>Actinomycetes</taxon>
        <taxon>Micromonosporales</taxon>
        <taxon>Micromonosporaceae</taxon>
        <taxon>Asanoa</taxon>
    </lineage>
</organism>
<gene>
    <name evidence="2" type="ORF">Air01nite_40640</name>
</gene>
<feature type="chain" id="PRO_5045082021" evidence="1">
    <location>
        <begin position="16"/>
        <end position="278"/>
    </location>
</feature>
<keyword evidence="3" id="KW-1185">Reference proteome</keyword>
<accession>A0ABQ4C5D5</accession>
<evidence type="ECO:0000313" key="2">
    <source>
        <dbReference type="EMBL" id="GIF57969.1"/>
    </source>
</evidence>
<evidence type="ECO:0000256" key="1">
    <source>
        <dbReference type="SAM" id="SignalP"/>
    </source>
</evidence>